<evidence type="ECO:0000259" key="8">
    <source>
        <dbReference type="Pfam" id="PF00561"/>
    </source>
</evidence>
<dbReference type="GO" id="GO:0016788">
    <property type="term" value="F:hydrolase activity, acting on ester bonds"/>
    <property type="evidence" value="ECO:0007669"/>
    <property type="project" value="InterPro"/>
</dbReference>
<organism evidence="10 11">
    <name type="scientific">Aedes aegypti</name>
    <name type="common">Yellowfever mosquito</name>
    <name type="synonym">Culex aegypti</name>
    <dbReference type="NCBI Taxonomy" id="7159"/>
    <lineage>
        <taxon>Eukaryota</taxon>
        <taxon>Metazoa</taxon>
        <taxon>Ecdysozoa</taxon>
        <taxon>Arthropoda</taxon>
        <taxon>Hexapoda</taxon>
        <taxon>Insecta</taxon>
        <taxon>Pterygota</taxon>
        <taxon>Neoptera</taxon>
        <taxon>Endopterygota</taxon>
        <taxon>Diptera</taxon>
        <taxon>Nematocera</taxon>
        <taxon>Culicoidea</taxon>
        <taxon>Culicidae</taxon>
        <taxon>Culicinae</taxon>
        <taxon>Aedini</taxon>
        <taxon>Aedes</taxon>
        <taxon>Stegomyia</taxon>
    </lineage>
</organism>
<gene>
    <name evidence="10" type="primary">5576143</name>
</gene>
<dbReference type="InParanoid" id="A0A1S4FW73"/>
<dbReference type="Gene3D" id="3.40.50.1820">
    <property type="entry name" value="alpha/beta hydrolase"/>
    <property type="match status" value="1"/>
</dbReference>
<keyword evidence="4 7" id="KW-0442">Lipid degradation</keyword>
<feature type="domain" description="Partial AB-hydrolase lipase" evidence="9">
    <location>
        <begin position="38"/>
        <end position="93"/>
    </location>
</feature>
<evidence type="ECO:0000256" key="2">
    <source>
        <dbReference type="ARBA" id="ARBA00022729"/>
    </source>
</evidence>
<protein>
    <recommendedName>
        <fullName evidence="7">Lipase</fullName>
    </recommendedName>
</protein>
<evidence type="ECO:0000256" key="6">
    <source>
        <dbReference type="ARBA" id="ARBA00023180"/>
    </source>
</evidence>
<dbReference type="Proteomes" id="UP000008820">
    <property type="component" value="Chromosome 1"/>
</dbReference>
<evidence type="ECO:0000256" key="3">
    <source>
        <dbReference type="ARBA" id="ARBA00022801"/>
    </source>
</evidence>
<evidence type="ECO:0000256" key="7">
    <source>
        <dbReference type="PIRNR" id="PIRNR000862"/>
    </source>
</evidence>
<accession>A0A1S4FW73</accession>
<dbReference type="GO" id="GO:0016042">
    <property type="term" value="P:lipid catabolic process"/>
    <property type="evidence" value="ECO:0007669"/>
    <property type="project" value="UniProtKB-KW"/>
</dbReference>
<reference evidence="10 11" key="1">
    <citation type="submission" date="2017-06" db="EMBL/GenBank/DDBJ databases">
        <title>Aedes aegypti genome working group (AGWG) sequencing and assembly.</title>
        <authorList>
            <consortium name="Aedes aegypti Genome Working Group (AGWG)"/>
            <person name="Matthews B.J."/>
        </authorList>
    </citation>
    <scope>NUCLEOTIDE SEQUENCE [LARGE SCALE GENOMIC DNA]</scope>
    <source>
        <strain evidence="10 11">LVP_AGWG</strain>
    </source>
</reference>
<keyword evidence="11" id="KW-1185">Reference proteome</keyword>
<dbReference type="PIRSF" id="PIRSF000862">
    <property type="entry name" value="Steryl_ester_lip"/>
    <property type="match status" value="1"/>
</dbReference>
<dbReference type="SUPFAM" id="SSF53474">
    <property type="entry name" value="alpha/beta-Hydrolases"/>
    <property type="match status" value="1"/>
</dbReference>
<dbReference type="InterPro" id="IPR006693">
    <property type="entry name" value="AB_hydrolase_lipase"/>
</dbReference>
<keyword evidence="6" id="KW-0325">Glycoprotein</keyword>
<reference evidence="10" key="2">
    <citation type="submission" date="2020-05" db="UniProtKB">
        <authorList>
            <consortium name="EnsemblMetazoa"/>
        </authorList>
    </citation>
    <scope>IDENTIFICATION</scope>
    <source>
        <strain evidence="10">LVP_AGWG</strain>
    </source>
</reference>
<keyword evidence="5" id="KW-0443">Lipid metabolism</keyword>
<evidence type="ECO:0000313" key="11">
    <source>
        <dbReference type="Proteomes" id="UP000008820"/>
    </source>
</evidence>
<keyword evidence="2" id="KW-0732">Signal</keyword>
<keyword evidence="3 7" id="KW-0378">Hydrolase</keyword>
<dbReference type="EnsemblMetazoa" id="AAEL012342-RA">
    <property type="protein sequence ID" value="AAEL012342-PA"/>
    <property type="gene ID" value="AAEL012342"/>
</dbReference>
<dbReference type="InterPro" id="IPR000073">
    <property type="entry name" value="AB_hydrolase_1"/>
</dbReference>
<dbReference type="InterPro" id="IPR025483">
    <property type="entry name" value="Lipase_euk"/>
</dbReference>
<feature type="domain" description="AB hydrolase-1" evidence="8">
    <location>
        <begin position="98"/>
        <end position="198"/>
    </location>
</feature>
<dbReference type="VEuPathDB" id="VectorBase:AAEL012342"/>
<dbReference type="OrthoDB" id="9974421at2759"/>
<dbReference type="FunFam" id="3.40.50.1820:FF:000057">
    <property type="entry name" value="Lipase"/>
    <property type="match status" value="1"/>
</dbReference>
<sequence length="405" mass="46718">MMLRIGSLVVLLFVVDFGLGFNHSSPFLVEEKDALLTVPQLIRKYGYKVEEHEVVTEDGYLLTMFRIPGRKGAKEYPIFMMHSLFSSCADWVLIGRKHGLAYLLADRGYDVWMGNARGNRYSRKHRRLSTVSSQFWDFTFHEIGYYDVTALIDYVLDRTGAERLQYIGFSQGAMTSFVALSSRPEYNEKILQLHAMSPAVYMYRSGSALIRVLASLATPIRDVFTSVGKYEFLPFNEQQYYLFRWLCPAPEQKICRAIIYDVVGPNPAQLDVKMLRIFLGHFPAGASVKQVTHYAQIIKDGIFRQLDYEDPKKNHQVYGSEQVPRYNLSRVTTPVRTYYGYNDNTVVYLNVLQLESELPNVVSSYPVPDKRFSHVDFILANYVKEMLYKEIIKNVEHTERSASSK</sequence>
<comment type="similarity">
    <text evidence="1 7">Belongs to the AB hydrolase superfamily. Lipase family.</text>
</comment>
<evidence type="ECO:0000259" key="9">
    <source>
        <dbReference type="Pfam" id="PF04083"/>
    </source>
</evidence>
<dbReference type="Pfam" id="PF00561">
    <property type="entry name" value="Abhydrolase_1"/>
    <property type="match status" value="1"/>
</dbReference>
<evidence type="ECO:0000256" key="5">
    <source>
        <dbReference type="ARBA" id="ARBA00023098"/>
    </source>
</evidence>
<evidence type="ECO:0000313" key="10">
    <source>
        <dbReference type="EnsemblMetazoa" id="AAEL012342-PA"/>
    </source>
</evidence>
<dbReference type="Pfam" id="PF04083">
    <property type="entry name" value="Abhydro_lipase"/>
    <property type="match status" value="1"/>
</dbReference>
<proteinExistence type="inferred from homology"/>
<dbReference type="PANTHER" id="PTHR11005">
    <property type="entry name" value="LYSOSOMAL ACID LIPASE-RELATED"/>
    <property type="match status" value="1"/>
</dbReference>
<name>A0A1S4FW73_AEDAE</name>
<evidence type="ECO:0000256" key="1">
    <source>
        <dbReference type="ARBA" id="ARBA00010701"/>
    </source>
</evidence>
<dbReference type="InterPro" id="IPR029058">
    <property type="entry name" value="AB_hydrolase_fold"/>
</dbReference>
<dbReference type="AlphaFoldDB" id="A0A1S4FW73"/>
<evidence type="ECO:0000256" key="4">
    <source>
        <dbReference type="ARBA" id="ARBA00022963"/>
    </source>
</evidence>